<proteinExistence type="predicted"/>
<sequence length="79" mass="9506">MKEFKVTYFFDEEHYIRRFIHVESQGKAEALIRSERDQYISFTDSRGIYHELHTGKVRVVQISEYFRVDKSKAKKAAME</sequence>
<reference evidence="1 2" key="1">
    <citation type="submission" date="2020-04" db="EMBL/GenBank/DDBJ databases">
        <authorList>
            <person name="Pajer P."/>
            <person name="Broz P."/>
        </authorList>
    </citation>
    <scope>NUCLEOTIDE SEQUENCE [LARGE SCALE GENOMIC DNA]</scope>
    <source>
        <strain evidence="2">NRL-ATB46093</strain>
    </source>
</reference>
<dbReference type="Proteomes" id="UP000509222">
    <property type="component" value="Chromosome"/>
</dbReference>
<keyword evidence="2" id="KW-1185">Reference proteome</keyword>
<accession>A0A7H8Q795</accession>
<organism evidence="1 2">
    <name type="scientific">Planococcus glaciei</name>
    <dbReference type="NCBI Taxonomy" id="459472"/>
    <lineage>
        <taxon>Bacteria</taxon>
        <taxon>Bacillati</taxon>
        <taxon>Bacillota</taxon>
        <taxon>Bacilli</taxon>
        <taxon>Bacillales</taxon>
        <taxon>Caryophanaceae</taxon>
        <taxon>Planococcus</taxon>
    </lineage>
</organism>
<name>A0A7H8Q795_9BACL</name>
<evidence type="ECO:0000313" key="2">
    <source>
        <dbReference type="Proteomes" id="UP000509222"/>
    </source>
</evidence>
<reference evidence="2" key="2">
    <citation type="submission" date="2020-06" db="EMBL/GenBank/DDBJ databases">
        <title>Isolation of Planomicrobium glaciei.</title>
        <authorList>
            <person name="Malisova L."/>
            <person name="Safrankova R."/>
            <person name="Jakubu V."/>
            <person name="Spanelova P."/>
        </authorList>
    </citation>
    <scope>NUCLEOTIDE SEQUENCE [LARGE SCALE GENOMIC DNA]</scope>
    <source>
        <strain evidence="2">NRL-ATB46093</strain>
    </source>
</reference>
<gene>
    <name evidence="1" type="ORF">HF394_04060</name>
</gene>
<dbReference type="AlphaFoldDB" id="A0A7H8Q795"/>
<dbReference type="RefSeq" id="WP_036801783.1">
    <property type="nucleotide sequence ID" value="NZ_CP051177.1"/>
</dbReference>
<evidence type="ECO:0000313" key="1">
    <source>
        <dbReference type="EMBL" id="QKX49826.1"/>
    </source>
</evidence>
<protein>
    <submittedName>
        <fullName evidence="1">Uncharacterized protein</fullName>
    </submittedName>
</protein>
<dbReference type="EMBL" id="CP051177">
    <property type="protein sequence ID" value="QKX49826.1"/>
    <property type="molecule type" value="Genomic_DNA"/>
</dbReference>